<dbReference type="GO" id="GO:0016787">
    <property type="term" value="F:hydrolase activity"/>
    <property type="evidence" value="ECO:0007669"/>
    <property type="project" value="InterPro"/>
</dbReference>
<comment type="caution">
    <text evidence="3">The sequence shown here is derived from an EMBL/GenBank/DDBJ whole genome shotgun (WGS) entry which is preliminary data.</text>
</comment>
<evidence type="ECO:0000313" key="3">
    <source>
        <dbReference type="EMBL" id="GMI89719.1"/>
    </source>
</evidence>
<dbReference type="InterPro" id="IPR050466">
    <property type="entry name" value="Carboxylest/Gibb_receptor"/>
</dbReference>
<gene>
    <name evidence="3" type="ORF">HRI_002641200</name>
</gene>
<dbReference type="EMBL" id="BSYR01000023">
    <property type="protein sequence ID" value="GMI89719.1"/>
    <property type="molecule type" value="Genomic_DNA"/>
</dbReference>
<dbReference type="InterPro" id="IPR013094">
    <property type="entry name" value="AB_hydrolase_3"/>
</dbReference>
<sequence length="321" mass="35409">MDSEVLIEFPGLITVYKDDRTERLIGTDFVPPSTNPQTGVSSKDVTIIPETNVSARLFLPKLTNPNQKLPLLVYFHGGAFCVSSPFTSQFSNYLNALVAEANVIAVSVNFRNAPEHPIPAAYEDSWAALQWVVSHCNSQGPEPWLNDHADFERVFLGGESTGANIAHNLAMVAGDPEFSLNVDILGIALVHPYFWGSEPIGSEALQPEAKACMDKLWAFVCPENPDNDDPRVNPESIDGPSLVGLGCRRVLVCVAEKDILRDRGRLYYEALGRSGWMGVVEIMETDGVAQGFHFNDLESHKAKDLITRLAAFYNRDNPPFF</sequence>
<dbReference type="AlphaFoldDB" id="A0A9W7M6R9"/>
<protein>
    <recommendedName>
        <fullName evidence="2">Alpha/beta hydrolase fold-3 domain-containing protein</fullName>
    </recommendedName>
</protein>
<dbReference type="PANTHER" id="PTHR23024">
    <property type="entry name" value="ARYLACETAMIDE DEACETYLASE"/>
    <property type="match status" value="1"/>
</dbReference>
<dbReference type="InterPro" id="IPR029058">
    <property type="entry name" value="AB_hydrolase_fold"/>
</dbReference>
<comment type="similarity">
    <text evidence="1">Belongs to the 'GDXG' lipolytic enzyme family.</text>
</comment>
<organism evidence="3 4">
    <name type="scientific">Hibiscus trionum</name>
    <name type="common">Flower of an hour</name>
    <dbReference type="NCBI Taxonomy" id="183268"/>
    <lineage>
        <taxon>Eukaryota</taxon>
        <taxon>Viridiplantae</taxon>
        <taxon>Streptophyta</taxon>
        <taxon>Embryophyta</taxon>
        <taxon>Tracheophyta</taxon>
        <taxon>Spermatophyta</taxon>
        <taxon>Magnoliopsida</taxon>
        <taxon>eudicotyledons</taxon>
        <taxon>Gunneridae</taxon>
        <taxon>Pentapetalae</taxon>
        <taxon>rosids</taxon>
        <taxon>malvids</taxon>
        <taxon>Malvales</taxon>
        <taxon>Malvaceae</taxon>
        <taxon>Malvoideae</taxon>
        <taxon>Hibiscus</taxon>
    </lineage>
</organism>
<proteinExistence type="inferred from homology"/>
<evidence type="ECO:0000256" key="1">
    <source>
        <dbReference type="ARBA" id="ARBA00010515"/>
    </source>
</evidence>
<dbReference type="SUPFAM" id="SSF53474">
    <property type="entry name" value="alpha/beta-Hydrolases"/>
    <property type="match status" value="1"/>
</dbReference>
<dbReference type="PANTHER" id="PTHR23024:SF458">
    <property type="entry name" value="ALPHA_BETA HYDROLASE FOLD-3 DOMAIN-CONTAINING PROTEIN"/>
    <property type="match status" value="1"/>
</dbReference>
<reference evidence="3" key="1">
    <citation type="submission" date="2023-05" db="EMBL/GenBank/DDBJ databases">
        <title>Genome and transcriptome analyses reveal genes involved in the formation of fine ridges on petal epidermal cells in Hibiscus trionum.</title>
        <authorList>
            <person name="Koshimizu S."/>
            <person name="Masuda S."/>
            <person name="Ishii T."/>
            <person name="Shirasu K."/>
            <person name="Hoshino A."/>
            <person name="Arita M."/>
        </authorList>
    </citation>
    <scope>NUCLEOTIDE SEQUENCE</scope>
    <source>
        <strain evidence="3">Hamamatsu line</strain>
    </source>
</reference>
<dbReference type="Proteomes" id="UP001165190">
    <property type="component" value="Unassembled WGS sequence"/>
</dbReference>
<evidence type="ECO:0000313" key="4">
    <source>
        <dbReference type="Proteomes" id="UP001165190"/>
    </source>
</evidence>
<keyword evidence="4" id="KW-1185">Reference proteome</keyword>
<feature type="domain" description="Alpha/beta hydrolase fold-3" evidence="2">
    <location>
        <begin position="72"/>
        <end position="293"/>
    </location>
</feature>
<dbReference type="Gene3D" id="3.40.50.1820">
    <property type="entry name" value="alpha/beta hydrolase"/>
    <property type="match status" value="1"/>
</dbReference>
<evidence type="ECO:0000259" key="2">
    <source>
        <dbReference type="Pfam" id="PF07859"/>
    </source>
</evidence>
<dbReference type="OrthoDB" id="408631at2759"/>
<accession>A0A9W7M6R9</accession>
<name>A0A9W7M6R9_HIBTR</name>
<dbReference type="Pfam" id="PF07859">
    <property type="entry name" value="Abhydrolase_3"/>
    <property type="match status" value="1"/>
</dbReference>